<proteinExistence type="predicted"/>
<dbReference type="InterPro" id="IPR011990">
    <property type="entry name" value="TPR-like_helical_dom_sf"/>
</dbReference>
<reference evidence="3" key="1">
    <citation type="journal article" date="2019" name="Int. J. Syst. Evol. Microbiol.">
        <title>The Global Catalogue of Microorganisms (GCM) 10K type strain sequencing project: providing services to taxonomists for standard genome sequencing and annotation.</title>
        <authorList>
            <consortium name="The Broad Institute Genomics Platform"/>
            <consortium name="The Broad Institute Genome Sequencing Center for Infectious Disease"/>
            <person name="Wu L."/>
            <person name="Ma J."/>
        </authorList>
    </citation>
    <scope>NUCLEOTIDE SEQUENCE [LARGE SCALE GENOMIC DNA]</scope>
    <source>
        <strain evidence="3">LMG 29894</strain>
    </source>
</reference>
<dbReference type="SUPFAM" id="SSF56112">
    <property type="entry name" value="Protein kinase-like (PK-like)"/>
    <property type="match status" value="1"/>
</dbReference>
<dbReference type="InterPro" id="IPR006597">
    <property type="entry name" value="Sel1-like"/>
</dbReference>
<accession>A0ABV8MQA4</accession>
<keyword evidence="3" id="KW-1185">Reference proteome</keyword>
<gene>
    <name evidence="2" type="ORF">ACFOW7_08440</name>
</gene>
<dbReference type="Proteomes" id="UP001595791">
    <property type="component" value="Unassembled WGS sequence"/>
</dbReference>
<sequence length="576" mass="63675">MTVQSEPIGTVERSIQLEKHLSPRGSERWVKQLSPLYPAADYWLCHEARLFQAFQRDPRCAARFIAVDLDRRTLTLEADGHPLTHWLATGVGELEHPFQRSSELVRLILACLRAVAQLAEAGVVHGGLRPDVLILRQNERGEIDYGSLRLIDFSVAHSALYRIEKPLFVDLASPDAAYISPAMREAVTRDWRAYAKLIGEKGKSGWYELSDLGKRQYDTLSMPDLAVNLLDWRSDLFSLGHWFRQISLHRIDYYKDSHQEALPSLIKRMQKPLLQGGFTSLEACIRAFEALEVDPRPMIVAAPPHTAGVMTMHPLPVLHPITSAQIVTPAVRRSDDTPPAPPRRRQRAEADEAQRQGRLVGIGIGLMAVAAVGAVWLSLRADRPTTSAVPTAEAPATTSVGSEQRASLTPTPIVEAQAPATVAFEGLSLEDLSKAAEAGNPAAQTQLGLRYRKGQGVPADHARAVAWYRRAADQGHADAQAYLGFMYMTGKGIRRDDREAVRWSRLAAEQGNGIGQFNLGLLYLAGRGVAQDRIEAHRWLSRAAEHEPTARAKLVELQARLTPTERARLEAPPTTP</sequence>
<dbReference type="Gene3D" id="1.10.510.10">
    <property type="entry name" value="Transferase(Phosphotransferase) domain 1"/>
    <property type="match status" value="1"/>
</dbReference>
<evidence type="ECO:0000256" key="1">
    <source>
        <dbReference type="SAM" id="MobiDB-lite"/>
    </source>
</evidence>
<feature type="region of interest" description="Disordered" evidence="1">
    <location>
        <begin position="328"/>
        <end position="354"/>
    </location>
</feature>
<comment type="caution">
    <text evidence="2">The sequence shown here is derived from an EMBL/GenBank/DDBJ whole genome shotgun (WGS) entry which is preliminary data.</text>
</comment>
<dbReference type="PANTHER" id="PTHR11102">
    <property type="entry name" value="SEL-1-LIKE PROTEIN"/>
    <property type="match status" value="1"/>
</dbReference>
<feature type="compositionally biased region" description="Polar residues" evidence="1">
    <location>
        <begin position="396"/>
        <end position="410"/>
    </location>
</feature>
<dbReference type="RefSeq" id="WP_378163072.1">
    <property type="nucleotide sequence ID" value="NZ_JBHSBU010000001.1"/>
</dbReference>
<organism evidence="2 3">
    <name type="scientific">Chitinimonas lacunae</name>
    <dbReference type="NCBI Taxonomy" id="1963018"/>
    <lineage>
        <taxon>Bacteria</taxon>
        <taxon>Pseudomonadati</taxon>
        <taxon>Pseudomonadota</taxon>
        <taxon>Betaproteobacteria</taxon>
        <taxon>Neisseriales</taxon>
        <taxon>Chitinibacteraceae</taxon>
        <taxon>Chitinimonas</taxon>
    </lineage>
</organism>
<evidence type="ECO:0008006" key="4">
    <source>
        <dbReference type="Google" id="ProtNLM"/>
    </source>
</evidence>
<name>A0ABV8MQA4_9NEIS</name>
<dbReference type="SUPFAM" id="SSF81901">
    <property type="entry name" value="HCP-like"/>
    <property type="match status" value="1"/>
</dbReference>
<dbReference type="InterPro" id="IPR050767">
    <property type="entry name" value="Sel1_AlgK"/>
</dbReference>
<dbReference type="EMBL" id="JBHSBU010000001">
    <property type="protein sequence ID" value="MFC4159380.1"/>
    <property type="molecule type" value="Genomic_DNA"/>
</dbReference>
<evidence type="ECO:0000313" key="2">
    <source>
        <dbReference type="EMBL" id="MFC4159380.1"/>
    </source>
</evidence>
<dbReference type="PANTHER" id="PTHR11102:SF160">
    <property type="entry name" value="ERAD-ASSOCIATED E3 UBIQUITIN-PROTEIN LIGASE COMPONENT HRD3"/>
    <property type="match status" value="1"/>
</dbReference>
<dbReference type="Pfam" id="PF08238">
    <property type="entry name" value="Sel1"/>
    <property type="match status" value="3"/>
</dbReference>
<dbReference type="Gene3D" id="1.25.40.10">
    <property type="entry name" value="Tetratricopeptide repeat domain"/>
    <property type="match status" value="1"/>
</dbReference>
<dbReference type="InterPro" id="IPR011009">
    <property type="entry name" value="Kinase-like_dom_sf"/>
</dbReference>
<feature type="region of interest" description="Disordered" evidence="1">
    <location>
        <begin position="384"/>
        <end position="413"/>
    </location>
</feature>
<protein>
    <recommendedName>
        <fullName evidence="4">Protein kinase domain-containing protein</fullName>
    </recommendedName>
</protein>
<evidence type="ECO:0000313" key="3">
    <source>
        <dbReference type="Proteomes" id="UP001595791"/>
    </source>
</evidence>
<dbReference type="SMART" id="SM00671">
    <property type="entry name" value="SEL1"/>
    <property type="match status" value="3"/>
</dbReference>